<accession>A0A4Y2MNB7</accession>
<evidence type="ECO:0000313" key="3">
    <source>
        <dbReference type="Proteomes" id="UP000499080"/>
    </source>
</evidence>
<proteinExistence type="predicted"/>
<name>A0A4Y2MNB7_ARAVE</name>
<dbReference type="PANTHER" id="PTHR19303:SF73">
    <property type="entry name" value="PROTEIN PDC2"/>
    <property type="match status" value="1"/>
</dbReference>
<dbReference type="AlphaFoldDB" id="A0A4Y2MNB7"/>
<dbReference type="Gene3D" id="1.10.10.60">
    <property type="entry name" value="Homeodomain-like"/>
    <property type="match status" value="1"/>
</dbReference>
<comment type="caution">
    <text evidence="2">The sequence shown here is derived from an EMBL/GenBank/DDBJ whole genome shotgun (WGS) entry which is preliminary data.</text>
</comment>
<dbReference type="GO" id="GO:0005634">
    <property type="term" value="C:nucleus"/>
    <property type="evidence" value="ECO:0007669"/>
    <property type="project" value="TreeGrafter"/>
</dbReference>
<dbReference type="EMBL" id="BGPR01007668">
    <property type="protein sequence ID" value="GBN28635.1"/>
    <property type="molecule type" value="Genomic_DNA"/>
</dbReference>
<evidence type="ECO:0000313" key="2">
    <source>
        <dbReference type="EMBL" id="GBN28635.1"/>
    </source>
</evidence>
<dbReference type="PANTHER" id="PTHR19303">
    <property type="entry name" value="TRANSPOSON"/>
    <property type="match status" value="1"/>
</dbReference>
<keyword evidence="3" id="KW-1185">Reference proteome</keyword>
<feature type="compositionally biased region" description="Basic and acidic residues" evidence="1">
    <location>
        <begin position="1"/>
        <end position="12"/>
    </location>
</feature>
<dbReference type="GO" id="GO:0003677">
    <property type="term" value="F:DNA binding"/>
    <property type="evidence" value="ECO:0007669"/>
    <property type="project" value="TreeGrafter"/>
</dbReference>
<organism evidence="2 3">
    <name type="scientific">Araneus ventricosus</name>
    <name type="common">Orbweaver spider</name>
    <name type="synonym">Epeira ventricosa</name>
    <dbReference type="NCBI Taxonomy" id="182803"/>
    <lineage>
        <taxon>Eukaryota</taxon>
        <taxon>Metazoa</taxon>
        <taxon>Ecdysozoa</taxon>
        <taxon>Arthropoda</taxon>
        <taxon>Chelicerata</taxon>
        <taxon>Arachnida</taxon>
        <taxon>Araneae</taxon>
        <taxon>Araneomorphae</taxon>
        <taxon>Entelegynae</taxon>
        <taxon>Araneoidea</taxon>
        <taxon>Araneidae</taxon>
        <taxon>Araneus</taxon>
    </lineage>
</organism>
<feature type="region of interest" description="Disordered" evidence="1">
    <location>
        <begin position="1"/>
        <end position="30"/>
    </location>
</feature>
<feature type="region of interest" description="Disordered" evidence="1">
    <location>
        <begin position="167"/>
        <end position="191"/>
    </location>
</feature>
<gene>
    <name evidence="2" type="primary">TIGD4_84</name>
    <name evidence="2" type="ORF">AVEN_242370_1</name>
</gene>
<dbReference type="Proteomes" id="UP000499080">
    <property type="component" value="Unassembled WGS sequence"/>
</dbReference>
<evidence type="ECO:0000256" key="1">
    <source>
        <dbReference type="SAM" id="MobiDB-lite"/>
    </source>
</evidence>
<dbReference type="InterPro" id="IPR050863">
    <property type="entry name" value="CenT-Element_Derived"/>
</dbReference>
<dbReference type="OrthoDB" id="6596490at2759"/>
<protein>
    <submittedName>
        <fullName evidence="2">Tigger transposable element-derived protein 4</fullName>
    </submittedName>
</protein>
<sequence>MLAKKLRTDHQQWRWSPPDPPPAGFPDRRARPGAAIQFRANEVCSLLQLTHFSVRVQSVLSCPTSAQRAHKAQDLANLLGDSDFKTIDGWLSRWKDRNNIVYRKLHGEKQYADSASAEDWRKNVWPTLIKDYKPDQIFNTDETGLFFRALPEHILLFKNESTGGSKKVKERLTVLPGPAGGRCDRTRPRAF</sequence>
<feature type="compositionally biased region" description="Basic and acidic residues" evidence="1">
    <location>
        <begin position="182"/>
        <end position="191"/>
    </location>
</feature>
<reference evidence="2 3" key="1">
    <citation type="journal article" date="2019" name="Sci. Rep.">
        <title>Orb-weaving spider Araneus ventricosus genome elucidates the spidroin gene catalogue.</title>
        <authorList>
            <person name="Kono N."/>
            <person name="Nakamura H."/>
            <person name="Ohtoshi R."/>
            <person name="Moran D.A.P."/>
            <person name="Shinohara A."/>
            <person name="Yoshida Y."/>
            <person name="Fujiwara M."/>
            <person name="Mori M."/>
            <person name="Tomita M."/>
            <person name="Arakawa K."/>
        </authorList>
    </citation>
    <scope>NUCLEOTIDE SEQUENCE [LARGE SCALE GENOMIC DNA]</scope>
</reference>